<feature type="compositionally biased region" description="Low complexity" evidence="1">
    <location>
        <begin position="555"/>
        <end position="569"/>
    </location>
</feature>
<protein>
    <submittedName>
        <fullName evidence="4">Protein spartin isoform X1</fullName>
    </submittedName>
</protein>
<evidence type="ECO:0000256" key="1">
    <source>
        <dbReference type="SAM" id="MobiDB-lite"/>
    </source>
</evidence>
<sequence>MLCLLLNAIDMGNGASANSIWAHEFRQLKSIHDEAFLVIQEAISLEENESPNRAVEKYKEGIEKIDSALSVVITCPESPDDKWVAACQMVQKMKQTRGELLARINSITSSPGYRHEEPPPTYDDATSSTNSSVFTYTQLAEALDNMQEVNPQGPAEILFTHDNVLLYFISADGIVISTSEPQTLNIALVYGDEETPPKAFLQIGNWTYPLVPGVSPCYRTEYRAFIFPDVHSDIEGSTVAFILPEEADQIVLELLESLLHGVVKQIGQRDDQLVLSRARREQRSATADTILTGANYISKGLVWGAQKTGDLLNYGTPKLLNSMRPAPSTATIPENVSKGLHIAEKTTSKAVEATGFVAEKLGVATSKLGHFLAPHIQRQGTKLLSKGFNMSEAEASSKVNGVLTVAAGAVEGFGTIYTGLETSASILGSNLKENSVRIVKHKYGHSAGEVTGTTLNTVGNVWNIRNNARFFTPKGFAKSTAKQTGRALVQQDYAGPSTSSGYPPNVRNSNSSLISDDDEVVTAAAAGLVNFENIIRSQNDGRPPIHPQLYPSLPTATTTAAATTMTTSTDGSKQSDEKVELR</sequence>
<dbReference type="InterPro" id="IPR045036">
    <property type="entry name" value="Spartin-like"/>
</dbReference>
<dbReference type="RefSeq" id="XP_017783747.1">
    <property type="nucleotide sequence ID" value="XM_017928258.1"/>
</dbReference>
<dbReference type="Gene3D" id="1.20.58.80">
    <property type="entry name" value="Phosphotransferase system, lactose/cellobiose-type IIA subunit"/>
    <property type="match status" value="1"/>
</dbReference>
<evidence type="ECO:0000313" key="3">
    <source>
        <dbReference type="Proteomes" id="UP000695000"/>
    </source>
</evidence>
<feature type="region of interest" description="Disordered" evidence="1">
    <location>
        <begin position="109"/>
        <end position="128"/>
    </location>
</feature>
<evidence type="ECO:0000259" key="2">
    <source>
        <dbReference type="Pfam" id="PF06911"/>
    </source>
</evidence>
<keyword evidence="3" id="KW-1185">Reference proteome</keyword>
<evidence type="ECO:0000313" key="4">
    <source>
        <dbReference type="RefSeq" id="XP_017783747.1"/>
    </source>
</evidence>
<name>A0ABM1NA97_NICVS</name>
<feature type="domain" description="Senescence" evidence="2">
    <location>
        <begin position="289"/>
        <end position="482"/>
    </location>
</feature>
<gene>
    <name evidence="4" type="primary">LOC108567655</name>
</gene>
<dbReference type="Pfam" id="PF06911">
    <property type="entry name" value="Senescence"/>
    <property type="match status" value="1"/>
</dbReference>
<proteinExistence type="predicted"/>
<organism evidence="3 4">
    <name type="scientific">Nicrophorus vespilloides</name>
    <name type="common">Boreal carrion beetle</name>
    <dbReference type="NCBI Taxonomy" id="110193"/>
    <lineage>
        <taxon>Eukaryota</taxon>
        <taxon>Metazoa</taxon>
        <taxon>Ecdysozoa</taxon>
        <taxon>Arthropoda</taxon>
        <taxon>Hexapoda</taxon>
        <taxon>Insecta</taxon>
        <taxon>Pterygota</taxon>
        <taxon>Neoptera</taxon>
        <taxon>Endopterygota</taxon>
        <taxon>Coleoptera</taxon>
        <taxon>Polyphaga</taxon>
        <taxon>Staphyliniformia</taxon>
        <taxon>Silphidae</taxon>
        <taxon>Nicrophorinae</taxon>
        <taxon>Nicrophorus</taxon>
    </lineage>
</organism>
<dbReference type="InterPro" id="IPR009686">
    <property type="entry name" value="Senescence/spartin_C"/>
</dbReference>
<dbReference type="GeneID" id="108567655"/>
<dbReference type="PANTHER" id="PTHR21068:SF43">
    <property type="entry name" value="SPARTIN"/>
    <property type="match status" value="1"/>
</dbReference>
<reference evidence="4" key="1">
    <citation type="submission" date="2025-08" db="UniProtKB">
        <authorList>
            <consortium name="RefSeq"/>
        </authorList>
    </citation>
    <scope>IDENTIFICATION</scope>
    <source>
        <tissue evidence="4">Whole Larva</tissue>
    </source>
</reference>
<feature type="region of interest" description="Disordered" evidence="1">
    <location>
        <begin position="538"/>
        <end position="582"/>
    </location>
</feature>
<accession>A0ABM1NA97</accession>
<feature type="compositionally biased region" description="Basic and acidic residues" evidence="1">
    <location>
        <begin position="573"/>
        <end position="582"/>
    </location>
</feature>
<dbReference type="PANTHER" id="PTHR21068">
    <property type="entry name" value="SPARTIN"/>
    <property type="match status" value="1"/>
</dbReference>
<dbReference type="Proteomes" id="UP000695000">
    <property type="component" value="Unplaced"/>
</dbReference>